<reference evidence="3" key="1">
    <citation type="submission" date="2019-03" db="EMBL/GenBank/DDBJ databases">
        <title>Long read genome sequence of the mycoparasitic Pythium oligandrum ATCC 38472 isolated from sugarbeet rhizosphere.</title>
        <authorList>
            <person name="Gaulin E."/>
        </authorList>
    </citation>
    <scope>NUCLEOTIDE SEQUENCE</scope>
    <source>
        <strain evidence="3">ATCC 38472_TT</strain>
    </source>
</reference>
<accession>A0A8K1C8D2</accession>
<dbReference type="AlphaFoldDB" id="A0A8K1C8D2"/>
<keyword evidence="4" id="KW-1185">Reference proteome</keyword>
<organism evidence="3 4">
    <name type="scientific">Pythium oligandrum</name>
    <name type="common">Mycoparasitic fungus</name>
    <dbReference type="NCBI Taxonomy" id="41045"/>
    <lineage>
        <taxon>Eukaryota</taxon>
        <taxon>Sar</taxon>
        <taxon>Stramenopiles</taxon>
        <taxon>Oomycota</taxon>
        <taxon>Peronosporomycetes</taxon>
        <taxon>Pythiales</taxon>
        <taxon>Pythiaceae</taxon>
        <taxon>Pythium</taxon>
    </lineage>
</organism>
<name>A0A8K1C8D2_PYTOL</name>
<feature type="coiled-coil region" evidence="1">
    <location>
        <begin position="98"/>
        <end position="125"/>
    </location>
</feature>
<sequence length="438" mass="49512">MSTQQSDSGLFVEEADDTELLIAALAFLDEDSSGSASAEDAFLSCPGIESCGSEHVHLTKEDDKTSPTHEGGDKFVTNEKKNRNAKKRKWRNAPKEELEQLRVAVEGLEARLAGLKRREDGSESNAMTTDSMWSQIADRQLKAREGSVRENARLRALLEEHVRTAKSLGRMLIKVQSTGEESRSDKRLRANGTSNPLDDPAYEATARQTVLDMYHEVDRIASDPRYQEQDLAPTFYVADLGANEEGRIQIEVLETRQLPFELDVTANALWDMWIHRHFGPLEAKDVQGIELTQDSFIRRFDGEMRTESERTRFAFKTVTRRFSEPNRVVTVAVIMMQPTFLNGRPSDGVYMRTQVWNIINRTTDTHGNPATRRLVYKLVSPEVFDTVGSISDREEDLHMLKTYVIGNAATGAESQNQVLENKLVESLASLHWSRYAKD</sequence>
<dbReference type="PANTHER" id="PTHR35796:SF3">
    <property type="entry name" value="BHLH DOMAIN-CONTAINING PROTEIN"/>
    <property type="match status" value="1"/>
</dbReference>
<gene>
    <name evidence="3" type="ORF">Poli38472_011676</name>
</gene>
<evidence type="ECO:0000313" key="3">
    <source>
        <dbReference type="EMBL" id="TMW58088.1"/>
    </source>
</evidence>
<evidence type="ECO:0000256" key="1">
    <source>
        <dbReference type="SAM" id="Coils"/>
    </source>
</evidence>
<protein>
    <submittedName>
        <fullName evidence="3">Uncharacterized protein</fullName>
    </submittedName>
</protein>
<dbReference type="Proteomes" id="UP000794436">
    <property type="component" value="Unassembled WGS sequence"/>
</dbReference>
<evidence type="ECO:0000256" key="2">
    <source>
        <dbReference type="SAM" id="MobiDB-lite"/>
    </source>
</evidence>
<keyword evidence="1" id="KW-0175">Coiled coil</keyword>
<proteinExistence type="predicted"/>
<evidence type="ECO:0000313" key="4">
    <source>
        <dbReference type="Proteomes" id="UP000794436"/>
    </source>
</evidence>
<feature type="region of interest" description="Disordered" evidence="2">
    <location>
        <begin position="57"/>
        <end position="76"/>
    </location>
</feature>
<dbReference type="PANTHER" id="PTHR35796">
    <property type="entry name" value="HYPOTHETICAL CYTOSOLIC PROTEIN"/>
    <property type="match status" value="1"/>
</dbReference>
<dbReference type="EMBL" id="SPLM01000112">
    <property type="protein sequence ID" value="TMW58088.1"/>
    <property type="molecule type" value="Genomic_DNA"/>
</dbReference>
<feature type="region of interest" description="Disordered" evidence="2">
    <location>
        <begin position="175"/>
        <end position="200"/>
    </location>
</feature>
<comment type="caution">
    <text evidence="3">The sequence shown here is derived from an EMBL/GenBank/DDBJ whole genome shotgun (WGS) entry which is preliminary data.</text>
</comment>